<proteinExistence type="predicted"/>
<dbReference type="InterPro" id="IPR007112">
    <property type="entry name" value="Expansin/allergen_DPBB_dom"/>
</dbReference>
<feature type="domain" description="Expansin-like EG45" evidence="2">
    <location>
        <begin position="49"/>
        <end position="152"/>
    </location>
</feature>
<dbReference type="AlphaFoldDB" id="A0A6J1KF68"/>
<evidence type="ECO:0000313" key="4">
    <source>
        <dbReference type="RefSeq" id="XP_022999365.1"/>
    </source>
</evidence>
<organism evidence="3 4">
    <name type="scientific">Cucurbita maxima</name>
    <name type="common">Pumpkin</name>
    <name type="synonym">Winter squash</name>
    <dbReference type="NCBI Taxonomy" id="3661"/>
    <lineage>
        <taxon>Eukaryota</taxon>
        <taxon>Viridiplantae</taxon>
        <taxon>Streptophyta</taxon>
        <taxon>Embryophyta</taxon>
        <taxon>Tracheophyta</taxon>
        <taxon>Spermatophyta</taxon>
        <taxon>Magnoliopsida</taxon>
        <taxon>eudicotyledons</taxon>
        <taxon>Gunneridae</taxon>
        <taxon>Pentapetalae</taxon>
        <taxon>rosids</taxon>
        <taxon>fabids</taxon>
        <taxon>Cucurbitales</taxon>
        <taxon>Cucurbitaceae</taxon>
        <taxon>Cucurbiteae</taxon>
        <taxon>Cucurbita</taxon>
    </lineage>
</organism>
<name>A0A6J1KF68_CUCMA</name>
<dbReference type="PROSITE" id="PS50842">
    <property type="entry name" value="EXPANSIN_EG45"/>
    <property type="match status" value="1"/>
</dbReference>
<dbReference type="GeneID" id="111493758"/>
<dbReference type="PANTHER" id="PTHR47480">
    <property type="entry name" value="EG45-LIKE DOMAIN CONTAINING PROTEIN"/>
    <property type="match status" value="1"/>
</dbReference>
<feature type="chain" id="PRO_5026836252" evidence="1">
    <location>
        <begin position="36"/>
        <end position="152"/>
    </location>
</feature>
<evidence type="ECO:0000259" key="2">
    <source>
        <dbReference type="PROSITE" id="PS50842"/>
    </source>
</evidence>
<dbReference type="Gene3D" id="2.40.40.10">
    <property type="entry name" value="RlpA-like domain"/>
    <property type="match status" value="1"/>
</dbReference>
<dbReference type="Pfam" id="PF03330">
    <property type="entry name" value="DPBB_1"/>
    <property type="match status" value="1"/>
</dbReference>
<keyword evidence="3" id="KW-1185">Reference proteome</keyword>
<reference evidence="4" key="1">
    <citation type="submission" date="2025-08" db="UniProtKB">
        <authorList>
            <consortium name="RefSeq"/>
        </authorList>
    </citation>
    <scope>IDENTIFICATION</scope>
    <source>
        <tissue evidence="4">Young leaves</tissue>
    </source>
</reference>
<keyword evidence="1" id="KW-0732">Signal</keyword>
<evidence type="ECO:0000313" key="3">
    <source>
        <dbReference type="Proteomes" id="UP000504608"/>
    </source>
</evidence>
<sequence length="152" mass="16844">MFISRPQNNPLQWRRLWFFLFLFLFLSHLLHFSHADLGTASRYPPPYSPTECFGGDLTQFPTSNLFAAAGDGVWENGAACGRQYFVRCFSASEPEACVPDQTIQITIVDYAPSIVSVPTATGTTMILSTTAYNSIVNTSATVNFVTVEFLQV</sequence>
<gene>
    <name evidence="4" type="primary">LOC111493758</name>
</gene>
<dbReference type="Proteomes" id="UP000504608">
    <property type="component" value="Unplaced"/>
</dbReference>
<dbReference type="CDD" id="cd22269">
    <property type="entry name" value="DPBB_EG45-like"/>
    <property type="match status" value="1"/>
</dbReference>
<accession>A0A6J1KF68</accession>
<dbReference type="InterPro" id="IPR009009">
    <property type="entry name" value="RlpA-like_DPBB"/>
</dbReference>
<dbReference type="InterPro" id="IPR036908">
    <property type="entry name" value="RlpA-like_sf"/>
</dbReference>
<dbReference type="RefSeq" id="XP_022999365.1">
    <property type="nucleotide sequence ID" value="XM_023143597.1"/>
</dbReference>
<dbReference type="KEGG" id="cmax:111493758"/>
<dbReference type="OrthoDB" id="587249at2759"/>
<feature type="signal peptide" evidence="1">
    <location>
        <begin position="1"/>
        <end position="35"/>
    </location>
</feature>
<protein>
    <submittedName>
        <fullName evidence="4">EG45-like domain containing protein 2</fullName>
    </submittedName>
</protein>
<dbReference type="SUPFAM" id="SSF50685">
    <property type="entry name" value="Barwin-like endoglucanases"/>
    <property type="match status" value="1"/>
</dbReference>
<evidence type="ECO:0000256" key="1">
    <source>
        <dbReference type="SAM" id="SignalP"/>
    </source>
</evidence>
<dbReference type="PANTHER" id="PTHR47480:SF1">
    <property type="entry name" value="EG45-LIKE DOMAIN CONTAINING PROTEIN 1"/>
    <property type="match status" value="1"/>
</dbReference>